<dbReference type="InterPro" id="IPR002545">
    <property type="entry name" value="CheW-lke_dom"/>
</dbReference>
<dbReference type="RefSeq" id="WP_011937887.1">
    <property type="nucleotide sequence ID" value="NC_009483.1"/>
</dbReference>
<protein>
    <submittedName>
        <fullName evidence="2">CheW protein</fullName>
    </submittedName>
</protein>
<dbReference type="Proteomes" id="UP000006695">
    <property type="component" value="Chromosome"/>
</dbReference>
<dbReference type="KEGG" id="gur:Gura_0957"/>
<dbReference type="OrthoDB" id="9790406at2"/>
<evidence type="ECO:0000313" key="3">
    <source>
        <dbReference type="Proteomes" id="UP000006695"/>
    </source>
</evidence>
<dbReference type="Pfam" id="PF01584">
    <property type="entry name" value="CheW"/>
    <property type="match status" value="1"/>
</dbReference>
<evidence type="ECO:0000313" key="2">
    <source>
        <dbReference type="EMBL" id="ABQ25163.1"/>
    </source>
</evidence>
<dbReference type="SMART" id="SM00260">
    <property type="entry name" value="CheW"/>
    <property type="match status" value="1"/>
</dbReference>
<dbReference type="HOGENOM" id="CLU_048995_3_1_7"/>
<dbReference type="AlphaFoldDB" id="A5GB86"/>
<dbReference type="SUPFAM" id="SSF50341">
    <property type="entry name" value="CheW-like"/>
    <property type="match status" value="1"/>
</dbReference>
<dbReference type="GO" id="GO:0007165">
    <property type="term" value="P:signal transduction"/>
    <property type="evidence" value="ECO:0007669"/>
    <property type="project" value="InterPro"/>
</dbReference>
<gene>
    <name evidence="2" type="ordered locus">Gura_0957</name>
</gene>
<dbReference type="InterPro" id="IPR036061">
    <property type="entry name" value="CheW-like_dom_sf"/>
</dbReference>
<name>A5GB86_GEOUR</name>
<feature type="domain" description="CheW-like" evidence="1">
    <location>
        <begin position="20"/>
        <end position="162"/>
    </location>
</feature>
<dbReference type="Gene3D" id="2.30.30.40">
    <property type="entry name" value="SH3 Domains"/>
    <property type="match status" value="1"/>
</dbReference>
<dbReference type="InterPro" id="IPR039315">
    <property type="entry name" value="CheW"/>
</dbReference>
<dbReference type="GO" id="GO:0005829">
    <property type="term" value="C:cytosol"/>
    <property type="evidence" value="ECO:0007669"/>
    <property type="project" value="TreeGrafter"/>
</dbReference>
<sequence>MSPDIVPFAHPEEKLKQNKIIQMVTFALDREEYGVEVLSVREIIRMPELTKMPNAPHYIEGVINLRGTVIPVISLRKRFNMDSHENDRNSRILVMELKGGNLTGFIVDSVAEVIRIQSDSIQPAPNVAHMDGVQDCIVGILDHNQRLLILLDLNLLFDDDEHENLTAVA</sequence>
<dbReference type="STRING" id="351605.Gura_0957"/>
<proteinExistence type="predicted"/>
<dbReference type="Gene3D" id="2.40.50.180">
    <property type="entry name" value="CheA-289, Domain 4"/>
    <property type="match status" value="1"/>
</dbReference>
<dbReference type="PANTHER" id="PTHR22617">
    <property type="entry name" value="CHEMOTAXIS SENSOR HISTIDINE KINASE-RELATED"/>
    <property type="match status" value="1"/>
</dbReference>
<dbReference type="PANTHER" id="PTHR22617:SF23">
    <property type="entry name" value="CHEMOTAXIS PROTEIN CHEW"/>
    <property type="match status" value="1"/>
</dbReference>
<accession>A5GB86</accession>
<dbReference type="EMBL" id="CP000698">
    <property type="protein sequence ID" value="ABQ25163.1"/>
    <property type="molecule type" value="Genomic_DNA"/>
</dbReference>
<dbReference type="GO" id="GO:0006935">
    <property type="term" value="P:chemotaxis"/>
    <property type="evidence" value="ECO:0007669"/>
    <property type="project" value="InterPro"/>
</dbReference>
<keyword evidence="3" id="KW-1185">Reference proteome</keyword>
<organism evidence="2 3">
    <name type="scientific">Geotalea uraniireducens (strain Rf4)</name>
    <name type="common">Geobacter uraniireducens</name>
    <dbReference type="NCBI Taxonomy" id="351605"/>
    <lineage>
        <taxon>Bacteria</taxon>
        <taxon>Pseudomonadati</taxon>
        <taxon>Thermodesulfobacteriota</taxon>
        <taxon>Desulfuromonadia</taxon>
        <taxon>Geobacterales</taxon>
        <taxon>Geobacteraceae</taxon>
        <taxon>Geotalea</taxon>
    </lineage>
</organism>
<reference evidence="2 3" key="1">
    <citation type="submission" date="2007-05" db="EMBL/GenBank/DDBJ databases">
        <title>Complete sequence of Geobacter uraniireducens Rf4.</title>
        <authorList>
            <consortium name="US DOE Joint Genome Institute"/>
            <person name="Copeland A."/>
            <person name="Lucas S."/>
            <person name="Lapidus A."/>
            <person name="Barry K."/>
            <person name="Detter J.C."/>
            <person name="Glavina del Rio T."/>
            <person name="Hammon N."/>
            <person name="Israni S."/>
            <person name="Dalin E."/>
            <person name="Tice H."/>
            <person name="Pitluck S."/>
            <person name="Chertkov O."/>
            <person name="Brettin T."/>
            <person name="Bruce D."/>
            <person name="Han C."/>
            <person name="Schmutz J."/>
            <person name="Larimer F."/>
            <person name="Land M."/>
            <person name="Hauser L."/>
            <person name="Kyrpides N."/>
            <person name="Mikhailova N."/>
            <person name="Shelobolina E."/>
            <person name="Aklujkar M."/>
            <person name="Lovley D."/>
            <person name="Richardson P."/>
        </authorList>
    </citation>
    <scope>NUCLEOTIDE SEQUENCE [LARGE SCALE GENOMIC DNA]</scope>
    <source>
        <strain evidence="2 3">Rf4</strain>
    </source>
</reference>
<dbReference type="PROSITE" id="PS50851">
    <property type="entry name" value="CHEW"/>
    <property type="match status" value="1"/>
</dbReference>
<evidence type="ECO:0000259" key="1">
    <source>
        <dbReference type="PROSITE" id="PS50851"/>
    </source>
</evidence>